<feature type="compositionally biased region" description="Basic and acidic residues" evidence="1">
    <location>
        <begin position="18"/>
        <end position="37"/>
    </location>
</feature>
<dbReference type="RefSeq" id="WP_204925255.1">
    <property type="nucleotide sequence ID" value="NZ_JAFEUC010000005.1"/>
</dbReference>
<organism evidence="2 3">
    <name type="scientific">Micromonospora humida</name>
    <dbReference type="NCBI Taxonomy" id="2809018"/>
    <lineage>
        <taxon>Bacteria</taxon>
        <taxon>Bacillati</taxon>
        <taxon>Actinomycetota</taxon>
        <taxon>Actinomycetes</taxon>
        <taxon>Micromonosporales</taxon>
        <taxon>Micromonosporaceae</taxon>
        <taxon>Micromonospora</taxon>
    </lineage>
</organism>
<evidence type="ECO:0008006" key="4">
    <source>
        <dbReference type="Google" id="ProtNLM"/>
    </source>
</evidence>
<feature type="region of interest" description="Disordered" evidence="1">
    <location>
        <begin position="1"/>
        <end position="62"/>
    </location>
</feature>
<name>A0ABS2ISG4_9ACTN</name>
<dbReference type="Proteomes" id="UP001518872">
    <property type="component" value="Unassembled WGS sequence"/>
</dbReference>
<feature type="compositionally biased region" description="Basic and acidic residues" evidence="1">
    <location>
        <begin position="51"/>
        <end position="62"/>
    </location>
</feature>
<reference evidence="2 3" key="1">
    <citation type="submission" date="2021-02" db="EMBL/GenBank/DDBJ databases">
        <authorList>
            <person name="Ra J.-S."/>
        </authorList>
    </citation>
    <scope>NUCLEOTIDE SEQUENCE [LARGE SCALE GENOMIC DNA]</scope>
    <source>
        <strain evidence="2 3">MMS20-R1-14</strain>
    </source>
</reference>
<keyword evidence="3" id="KW-1185">Reference proteome</keyword>
<evidence type="ECO:0000313" key="2">
    <source>
        <dbReference type="EMBL" id="MBM7077286.1"/>
    </source>
</evidence>
<proteinExistence type="predicted"/>
<comment type="caution">
    <text evidence="2">The sequence shown here is derived from an EMBL/GenBank/DDBJ whole genome shotgun (WGS) entry which is preliminary data.</text>
</comment>
<protein>
    <recommendedName>
        <fullName evidence="4">Cytochrome P450</fullName>
    </recommendedName>
</protein>
<sequence>MTRRPHGTGAAELPPGLFDRRHDPGRHPTPDRNDSPDPRPFVPLNDMLVNRTRDPYRLEGTP</sequence>
<evidence type="ECO:0000313" key="3">
    <source>
        <dbReference type="Proteomes" id="UP001518872"/>
    </source>
</evidence>
<dbReference type="EMBL" id="JAFEUC010000005">
    <property type="protein sequence ID" value="MBM7077286.1"/>
    <property type="molecule type" value="Genomic_DNA"/>
</dbReference>
<accession>A0ABS2ISG4</accession>
<evidence type="ECO:0000256" key="1">
    <source>
        <dbReference type="SAM" id="MobiDB-lite"/>
    </source>
</evidence>
<gene>
    <name evidence="2" type="ORF">JQX11_13170</name>
</gene>